<dbReference type="Proteomes" id="UP000554235">
    <property type="component" value="Unassembled WGS sequence"/>
</dbReference>
<dbReference type="InterPro" id="IPR036188">
    <property type="entry name" value="FAD/NAD-bd_sf"/>
</dbReference>
<dbReference type="Pfam" id="PF00890">
    <property type="entry name" value="FAD_binding_2"/>
    <property type="match status" value="1"/>
</dbReference>
<dbReference type="GO" id="GO:0016491">
    <property type="term" value="F:oxidoreductase activity"/>
    <property type="evidence" value="ECO:0007669"/>
    <property type="project" value="UniProtKB-KW"/>
</dbReference>
<evidence type="ECO:0000313" key="6">
    <source>
        <dbReference type="EMBL" id="KAF4471217.1"/>
    </source>
</evidence>
<keyword evidence="2" id="KW-0285">Flavoprotein</keyword>
<evidence type="ECO:0000256" key="1">
    <source>
        <dbReference type="ARBA" id="ARBA00001974"/>
    </source>
</evidence>
<dbReference type="InterPro" id="IPR027477">
    <property type="entry name" value="Succ_DH/fumarate_Rdtase_cat_sf"/>
</dbReference>
<dbReference type="PRINTS" id="PR00411">
    <property type="entry name" value="PNDRDTASEI"/>
</dbReference>
<comment type="caution">
    <text evidence="6">The sequence shown here is derived from an EMBL/GenBank/DDBJ whole genome shotgun (WGS) entry which is preliminary data.</text>
</comment>
<proteinExistence type="predicted"/>
<evidence type="ECO:0000256" key="3">
    <source>
        <dbReference type="ARBA" id="ARBA00022827"/>
    </source>
</evidence>
<feature type="domain" description="FAD-dependent oxidoreductase 2 FAD-binding" evidence="5">
    <location>
        <begin position="47"/>
        <end position="538"/>
    </location>
</feature>
<keyword evidence="3" id="KW-0274">FAD</keyword>
<evidence type="ECO:0000259" key="5">
    <source>
        <dbReference type="Pfam" id="PF00890"/>
    </source>
</evidence>
<dbReference type="NCBIfam" id="NF005511">
    <property type="entry name" value="PRK07121.1-4"/>
    <property type="match status" value="1"/>
</dbReference>
<name>A0A8H4LKT8_9HYPO</name>
<dbReference type="AlphaFoldDB" id="A0A8H4LKT8"/>
<protein>
    <submittedName>
        <fullName evidence="6">Fumarate reductase succinate dehydrogenase flavo domain</fullName>
    </submittedName>
</protein>
<comment type="cofactor">
    <cofactor evidence="1">
        <name>FAD</name>
        <dbReference type="ChEBI" id="CHEBI:57692"/>
    </cofactor>
</comment>
<dbReference type="PANTHER" id="PTHR43400:SF10">
    <property type="entry name" value="3-OXOSTEROID 1-DEHYDROGENASE"/>
    <property type="match status" value="1"/>
</dbReference>
<dbReference type="GO" id="GO:0008202">
    <property type="term" value="P:steroid metabolic process"/>
    <property type="evidence" value="ECO:0007669"/>
    <property type="project" value="UniProtKB-ARBA"/>
</dbReference>
<evidence type="ECO:0000256" key="4">
    <source>
        <dbReference type="ARBA" id="ARBA00023002"/>
    </source>
</evidence>
<accession>A0A8H4LKT8</accession>
<dbReference type="InterPro" id="IPR050315">
    <property type="entry name" value="FAD-oxidoreductase_2"/>
</dbReference>
<dbReference type="PANTHER" id="PTHR43400">
    <property type="entry name" value="FUMARATE REDUCTASE"/>
    <property type="match status" value="1"/>
</dbReference>
<keyword evidence="7" id="KW-1185">Reference proteome</keyword>
<evidence type="ECO:0000256" key="2">
    <source>
        <dbReference type="ARBA" id="ARBA00022630"/>
    </source>
</evidence>
<dbReference type="OrthoDB" id="7777654at2759"/>
<dbReference type="InterPro" id="IPR003953">
    <property type="entry name" value="FAD-dep_OxRdtase_2_FAD-bd"/>
</dbReference>
<dbReference type="SUPFAM" id="SSF51905">
    <property type="entry name" value="FAD/NAD(P)-binding domain"/>
    <property type="match status" value="1"/>
</dbReference>
<dbReference type="Gene3D" id="3.50.50.60">
    <property type="entry name" value="FAD/NAD(P)-binding domain"/>
    <property type="match status" value="3"/>
</dbReference>
<gene>
    <name evidence="6" type="ORF">FALBO_1862</name>
</gene>
<evidence type="ECO:0000313" key="7">
    <source>
        <dbReference type="Proteomes" id="UP000554235"/>
    </source>
</evidence>
<reference evidence="6 7" key="1">
    <citation type="submission" date="2020-01" db="EMBL/GenBank/DDBJ databases">
        <title>Identification and distribution of gene clusters putatively required for synthesis of sphingolipid metabolism inhibitors in phylogenetically diverse species of the filamentous fungus Fusarium.</title>
        <authorList>
            <person name="Kim H.-S."/>
            <person name="Busman M."/>
            <person name="Brown D.W."/>
            <person name="Divon H."/>
            <person name="Uhlig S."/>
            <person name="Proctor R.H."/>
        </authorList>
    </citation>
    <scope>NUCLEOTIDE SEQUENCE [LARGE SCALE GENOMIC DNA]</scope>
    <source>
        <strain evidence="6 7">NRRL 20459</strain>
    </source>
</reference>
<keyword evidence="4" id="KW-0560">Oxidoreductase</keyword>
<dbReference type="EMBL" id="JAADYS010000237">
    <property type="protein sequence ID" value="KAF4471217.1"/>
    <property type="molecule type" value="Genomic_DNA"/>
</dbReference>
<organism evidence="6 7">
    <name type="scientific">Fusarium albosuccineum</name>
    <dbReference type="NCBI Taxonomy" id="1237068"/>
    <lineage>
        <taxon>Eukaryota</taxon>
        <taxon>Fungi</taxon>
        <taxon>Dikarya</taxon>
        <taxon>Ascomycota</taxon>
        <taxon>Pezizomycotina</taxon>
        <taxon>Sordariomycetes</taxon>
        <taxon>Hypocreomycetidae</taxon>
        <taxon>Hypocreales</taxon>
        <taxon>Nectriaceae</taxon>
        <taxon>Fusarium</taxon>
        <taxon>Fusarium decemcellulare species complex</taxon>
    </lineage>
</organism>
<dbReference type="Gene3D" id="3.90.700.10">
    <property type="entry name" value="Succinate dehydrogenase/fumarate reductase flavoprotein, catalytic domain"/>
    <property type="match status" value="1"/>
</dbReference>
<dbReference type="SUPFAM" id="SSF56425">
    <property type="entry name" value="Succinate dehydrogenase/fumarate reductase flavoprotein, catalytic domain"/>
    <property type="match status" value="1"/>
</dbReference>
<sequence length="567" mass="61444">MNKRTLLCLKAYPPSLRASPRIQRLVLPAAPVLRRYLTTSTSPPKPDLVVVGSGIAGLSASIEAAEKGASVLLLERFHGGGTTALSGGVVYAGGGTQQQKDAGYDETPENMLAYLRQEVSNAVDQKTLKRFCDQSVENLEWLEKHGARFEASLCPYKTSYPTDRHFLYYSGSEKAYPFNQHAKPAPRGHRMVHPGFSGAGLAQALLDTAKRLNVRLLPASKVKKIILHDDGSVRGVKYRMLAETNSGFLRHKTLTQRALKYQLALPPLAATLHKRANNIWEHNSQVESVESPAVVLATGGFTFNPQMRNKHLPKFSGVAPLGTPADDGAGIKLGIAAGGSTSHMDRMSAWRFLYPPTALLEGVVVSQEGQRIGAEDVYGAMLTEKMIRDFQSRGFLILDSTQWAKAKEQLWTQTASLVRLQRLHWLYWGHKKARSLEDLARKFGISEQGLTKTVGAYNEAIQRGEPDSMNKTPDTRSAILKPPFYGIDISATPTMGPQPVLGLTLGGLRVDGETGLVLNGSGEKIRGLYAAGRTAVGVCSDGYISGLSLADGVFSGRRAGQHAVGSS</sequence>